<accession>A0ABS9CW36</accession>
<dbReference type="EMBL" id="JAKGAQ010000002">
    <property type="protein sequence ID" value="MCF2870997.1"/>
    <property type="molecule type" value="Genomic_DNA"/>
</dbReference>
<keyword evidence="1" id="KW-0472">Membrane</keyword>
<feature type="transmembrane region" description="Helical" evidence="1">
    <location>
        <begin position="12"/>
        <end position="35"/>
    </location>
</feature>
<feature type="transmembrane region" description="Helical" evidence="1">
    <location>
        <begin position="41"/>
        <end position="60"/>
    </location>
</feature>
<proteinExistence type="predicted"/>
<gene>
    <name evidence="2" type="ORF">L0664_07960</name>
</gene>
<comment type="caution">
    <text evidence="2">The sequence shown here is derived from an EMBL/GenBank/DDBJ whole genome shotgun (WGS) entry which is preliminary data.</text>
</comment>
<evidence type="ECO:0000313" key="2">
    <source>
        <dbReference type="EMBL" id="MCF2870997.1"/>
    </source>
</evidence>
<keyword evidence="1" id="KW-0812">Transmembrane</keyword>
<keyword evidence="1" id="KW-1133">Transmembrane helix</keyword>
<evidence type="ECO:0000313" key="3">
    <source>
        <dbReference type="Proteomes" id="UP001200557"/>
    </source>
</evidence>
<evidence type="ECO:0000256" key="1">
    <source>
        <dbReference type="SAM" id="Phobius"/>
    </source>
</evidence>
<protein>
    <submittedName>
        <fullName evidence="2">Uncharacterized protein</fullName>
    </submittedName>
</protein>
<sequence>MTADQMHWFLSLSLLNKVSAIIAVVSGIVLAFAVATANRDYAVVSAGIGLIALLKALNLFSDNGYSDGAGGGSNGGDGSCD</sequence>
<reference evidence="2 3" key="1">
    <citation type="submission" date="2022-01" db="EMBL/GenBank/DDBJ databases">
        <title>Octadecabacter sp. nov., isolated from a marine alga.</title>
        <authorList>
            <person name="Jin M.S."/>
            <person name="Kim H.M."/>
            <person name="Han D.M."/>
            <person name="Jung J.J."/>
            <person name="Jeon C.O."/>
        </authorList>
    </citation>
    <scope>NUCLEOTIDE SEQUENCE [LARGE SCALE GENOMIC DNA]</scope>
    <source>
        <strain evidence="2 3">G9-8</strain>
    </source>
</reference>
<keyword evidence="3" id="KW-1185">Reference proteome</keyword>
<dbReference type="Proteomes" id="UP001200557">
    <property type="component" value="Unassembled WGS sequence"/>
</dbReference>
<dbReference type="RefSeq" id="WP_235225122.1">
    <property type="nucleotide sequence ID" value="NZ_JAKGAQ010000002.1"/>
</dbReference>
<name>A0ABS9CW36_9RHOB</name>
<organism evidence="2 3">
    <name type="scientific">Octadecabacter dasysiphoniae</name>
    <dbReference type="NCBI Taxonomy" id="2909341"/>
    <lineage>
        <taxon>Bacteria</taxon>
        <taxon>Pseudomonadati</taxon>
        <taxon>Pseudomonadota</taxon>
        <taxon>Alphaproteobacteria</taxon>
        <taxon>Rhodobacterales</taxon>
        <taxon>Roseobacteraceae</taxon>
        <taxon>Octadecabacter</taxon>
    </lineage>
</organism>